<keyword evidence="1" id="KW-0732">Signal</keyword>
<evidence type="ECO:0000313" key="2">
    <source>
        <dbReference type="EMBL" id="GGB60773.1"/>
    </source>
</evidence>
<evidence type="ECO:0000256" key="1">
    <source>
        <dbReference type="SAM" id="SignalP"/>
    </source>
</evidence>
<protein>
    <recommendedName>
        <fullName evidence="4">Lipoprotein</fullName>
    </recommendedName>
</protein>
<organism evidence="2 3">
    <name type="scientific">Tistrella bauzanensis</name>
    <dbReference type="NCBI Taxonomy" id="657419"/>
    <lineage>
        <taxon>Bacteria</taxon>
        <taxon>Pseudomonadati</taxon>
        <taxon>Pseudomonadota</taxon>
        <taxon>Alphaproteobacteria</taxon>
        <taxon>Geminicoccales</taxon>
        <taxon>Geminicoccaceae</taxon>
        <taxon>Tistrella</taxon>
    </lineage>
</organism>
<evidence type="ECO:0008006" key="4">
    <source>
        <dbReference type="Google" id="ProtNLM"/>
    </source>
</evidence>
<feature type="chain" id="PRO_5045087008" description="Lipoprotein" evidence="1">
    <location>
        <begin position="21"/>
        <end position="288"/>
    </location>
</feature>
<keyword evidence="3" id="KW-1185">Reference proteome</keyword>
<feature type="signal peptide" evidence="1">
    <location>
        <begin position="1"/>
        <end position="20"/>
    </location>
</feature>
<dbReference type="PROSITE" id="PS51257">
    <property type="entry name" value="PROKAR_LIPOPROTEIN"/>
    <property type="match status" value="1"/>
</dbReference>
<comment type="caution">
    <text evidence="2">The sequence shown here is derived from an EMBL/GenBank/DDBJ whole genome shotgun (WGS) entry which is preliminary data.</text>
</comment>
<gene>
    <name evidence="2" type="ORF">GCM10011505_46820</name>
</gene>
<evidence type="ECO:0000313" key="3">
    <source>
        <dbReference type="Proteomes" id="UP000603352"/>
    </source>
</evidence>
<name>A0ABQ1J7R1_9PROT</name>
<dbReference type="RefSeq" id="WP_188582549.1">
    <property type="nucleotide sequence ID" value="NZ_BMDZ01000097.1"/>
</dbReference>
<proteinExistence type="predicted"/>
<sequence length="288" mass="30930">MNPRHFAITAALMLTLQACASSGPQSGYEGRPGDSRAYKIARAAGIQGVRDVQLPEGANMPSESIFDSSLAGGVVGALAPAAGLTALSSGALGFLSGATGPKAPTWPVMIAWVPTDVASTSSDVVDSVVGAIETANVAQSVSKFVPDVSVSKNVERTGKNKIGYRIDYSFITPLCEKAKRCGYQLNISTPKEISPIHPPSAEHINPGILSTSGFPDYSYVPDKWGADGMSVFPDYDIMRDFSSRLPNWIYLYFPANTVAYRKDENRMGFLKYPIILHQGKILFFVKNQ</sequence>
<dbReference type="EMBL" id="BMDZ01000097">
    <property type="protein sequence ID" value="GGB60773.1"/>
    <property type="molecule type" value="Genomic_DNA"/>
</dbReference>
<accession>A0ABQ1J7R1</accession>
<reference evidence="3" key="1">
    <citation type="journal article" date="2019" name="Int. J. Syst. Evol. Microbiol.">
        <title>The Global Catalogue of Microorganisms (GCM) 10K type strain sequencing project: providing services to taxonomists for standard genome sequencing and annotation.</title>
        <authorList>
            <consortium name="The Broad Institute Genomics Platform"/>
            <consortium name="The Broad Institute Genome Sequencing Center for Infectious Disease"/>
            <person name="Wu L."/>
            <person name="Ma J."/>
        </authorList>
    </citation>
    <scope>NUCLEOTIDE SEQUENCE [LARGE SCALE GENOMIC DNA]</scope>
    <source>
        <strain evidence="3">CGMCC 1.10188</strain>
    </source>
</reference>
<dbReference type="Proteomes" id="UP000603352">
    <property type="component" value="Unassembled WGS sequence"/>
</dbReference>